<reference evidence="2 3" key="1">
    <citation type="submission" date="2024-09" db="EMBL/GenBank/DDBJ databases">
        <authorList>
            <person name="Sun Q."/>
            <person name="Mori K."/>
        </authorList>
    </citation>
    <scope>NUCLEOTIDE SEQUENCE [LARGE SCALE GENOMIC DNA]</scope>
    <source>
        <strain evidence="2 3">KCTC 23076</strain>
    </source>
</reference>
<evidence type="ECO:0000256" key="1">
    <source>
        <dbReference type="SAM" id="Phobius"/>
    </source>
</evidence>
<dbReference type="EMBL" id="JBHLTG010000002">
    <property type="protein sequence ID" value="MFC0678314.1"/>
    <property type="molecule type" value="Genomic_DNA"/>
</dbReference>
<keyword evidence="1" id="KW-0812">Transmembrane</keyword>
<evidence type="ECO:0000313" key="2">
    <source>
        <dbReference type="EMBL" id="MFC0678314.1"/>
    </source>
</evidence>
<feature type="transmembrane region" description="Helical" evidence="1">
    <location>
        <begin position="91"/>
        <end position="114"/>
    </location>
</feature>
<evidence type="ECO:0008006" key="4">
    <source>
        <dbReference type="Google" id="ProtNLM"/>
    </source>
</evidence>
<dbReference type="Proteomes" id="UP001589896">
    <property type="component" value="Unassembled WGS sequence"/>
</dbReference>
<feature type="transmembrane region" description="Helical" evidence="1">
    <location>
        <begin position="7"/>
        <end position="27"/>
    </location>
</feature>
<evidence type="ECO:0000313" key="3">
    <source>
        <dbReference type="Proteomes" id="UP001589896"/>
    </source>
</evidence>
<organism evidence="2 3">
    <name type="scientific">Lysobacter korlensis</name>
    <dbReference type="NCBI Taxonomy" id="553636"/>
    <lineage>
        <taxon>Bacteria</taxon>
        <taxon>Pseudomonadati</taxon>
        <taxon>Pseudomonadota</taxon>
        <taxon>Gammaproteobacteria</taxon>
        <taxon>Lysobacterales</taxon>
        <taxon>Lysobacteraceae</taxon>
        <taxon>Lysobacter</taxon>
    </lineage>
</organism>
<comment type="caution">
    <text evidence="2">The sequence shown here is derived from an EMBL/GenBank/DDBJ whole genome shotgun (WGS) entry which is preliminary data.</text>
</comment>
<feature type="transmembrane region" description="Helical" evidence="1">
    <location>
        <begin position="33"/>
        <end position="52"/>
    </location>
</feature>
<keyword evidence="3" id="KW-1185">Reference proteome</keyword>
<gene>
    <name evidence="2" type="ORF">ACFFGH_10725</name>
</gene>
<keyword evidence="1" id="KW-1133">Transmembrane helix</keyword>
<name>A0ABV6RMV3_9GAMM</name>
<protein>
    <recommendedName>
        <fullName evidence="4">Transmembrane protein</fullName>
    </recommendedName>
</protein>
<accession>A0ABV6RMV3</accession>
<feature type="transmembrane region" description="Helical" evidence="1">
    <location>
        <begin position="64"/>
        <end position="85"/>
    </location>
</feature>
<keyword evidence="1" id="KW-0472">Membrane</keyword>
<proteinExistence type="predicted"/>
<sequence>MSRATRITLLATAAAVVLGFGSMIVFGFNAASLAVLVVAGPILLVAVAVAAAQWGMSRERLPKLFTALGWCSVITGVVSVILGVVRIPFSSYVVDVVFALVGGLCGIGMGVTWLRIAWKMPVRKTALGGRARRRHRRSERTRVWLAARRD</sequence>
<dbReference type="RefSeq" id="WP_386668053.1">
    <property type="nucleotide sequence ID" value="NZ_JBHLTG010000002.1"/>
</dbReference>